<evidence type="ECO:0000256" key="8">
    <source>
        <dbReference type="ARBA" id="ARBA00023157"/>
    </source>
</evidence>
<keyword evidence="6" id="KW-0211">Defensin</keyword>
<dbReference type="EMBL" id="OY882864">
    <property type="protein sequence ID" value="CAK6447544.1"/>
    <property type="molecule type" value="Genomic_DNA"/>
</dbReference>
<proteinExistence type="inferred from homology"/>
<keyword evidence="12" id="KW-1185">Reference proteome</keyword>
<reference evidence="11" key="1">
    <citation type="submission" date="2023-12" db="EMBL/GenBank/DDBJ databases">
        <authorList>
            <person name="Brown T."/>
        </authorList>
    </citation>
    <scope>NUCLEOTIDE SEQUENCE</scope>
</reference>
<evidence type="ECO:0008006" key="13">
    <source>
        <dbReference type="Google" id="ProtNLM"/>
    </source>
</evidence>
<name>A0ABP0AAK6_PIPNA</name>
<evidence type="ECO:0000256" key="10">
    <source>
        <dbReference type="SAM" id="SignalP"/>
    </source>
</evidence>
<dbReference type="Gene3D" id="3.10.360.10">
    <property type="entry name" value="Antimicrobial Peptide, Beta-defensin 2, Chain A"/>
    <property type="match status" value="1"/>
</dbReference>
<keyword evidence="5 10" id="KW-0732">Signal</keyword>
<feature type="chain" id="PRO_5045705850" description="Beta-defensin" evidence="10">
    <location>
        <begin position="21"/>
        <end position="107"/>
    </location>
</feature>
<evidence type="ECO:0000256" key="6">
    <source>
        <dbReference type="ARBA" id="ARBA00022940"/>
    </source>
</evidence>
<evidence type="ECO:0000256" key="9">
    <source>
        <dbReference type="SAM" id="MobiDB-lite"/>
    </source>
</evidence>
<evidence type="ECO:0000256" key="7">
    <source>
        <dbReference type="ARBA" id="ARBA00023022"/>
    </source>
</evidence>
<organism evidence="11 12">
    <name type="scientific">Pipistrellus nathusii</name>
    <name type="common">Nathusius' pipistrelle</name>
    <dbReference type="NCBI Taxonomy" id="59473"/>
    <lineage>
        <taxon>Eukaryota</taxon>
        <taxon>Metazoa</taxon>
        <taxon>Chordata</taxon>
        <taxon>Craniata</taxon>
        <taxon>Vertebrata</taxon>
        <taxon>Euteleostomi</taxon>
        <taxon>Mammalia</taxon>
        <taxon>Eutheria</taxon>
        <taxon>Laurasiatheria</taxon>
        <taxon>Chiroptera</taxon>
        <taxon>Yangochiroptera</taxon>
        <taxon>Vespertilionidae</taxon>
        <taxon>Pipistrellus</taxon>
    </lineage>
</organism>
<keyword evidence="4" id="KW-0929">Antimicrobial</keyword>
<evidence type="ECO:0000313" key="12">
    <source>
        <dbReference type="Proteomes" id="UP001314169"/>
    </source>
</evidence>
<dbReference type="Proteomes" id="UP001314169">
    <property type="component" value="Chromosome 7"/>
</dbReference>
<evidence type="ECO:0000256" key="4">
    <source>
        <dbReference type="ARBA" id="ARBA00022529"/>
    </source>
</evidence>
<feature type="non-terminal residue" evidence="11">
    <location>
        <position position="107"/>
    </location>
</feature>
<keyword evidence="7" id="KW-0044">Antibiotic</keyword>
<feature type="region of interest" description="Disordered" evidence="9">
    <location>
        <begin position="79"/>
        <end position="107"/>
    </location>
</feature>
<gene>
    <name evidence="11" type="ORF">MPIPNATIZW_LOCUS15850</name>
</gene>
<dbReference type="PANTHER" id="PTHR15001">
    <property type="entry name" value="BETA-DEFENSIN 123-RELATED"/>
    <property type="match status" value="1"/>
</dbReference>
<accession>A0ABP0AAK6</accession>
<evidence type="ECO:0000313" key="11">
    <source>
        <dbReference type="EMBL" id="CAK6447544.1"/>
    </source>
</evidence>
<keyword evidence="3" id="KW-0964">Secreted</keyword>
<evidence type="ECO:0000256" key="5">
    <source>
        <dbReference type="ARBA" id="ARBA00022729"/>
    </source>
</evidence>
<evidence type="ECO:0000256" key="2">
    <source>
        <dbReference type="ARBA" id="ARBA00007371"/>
    </source>
</evidence>
<evidence type="ECO:0000256" key="1">
    <source>
        <dbReference type="ARBA" id="ARBA00004613"/>
    </source>
</evidence>
<feature type="compositionally biased region" description="Polar residues" evidence="9">
    <location>
        <begin position="79"/>
        <end position="96"/>
    </location>
</feature>
<feature type="non-terminal residue" evidence="11">
    <location>
        <position position="1"/>
    </location>
</feature>
<comment type="similarity">
    <text evidence="2">Belongs to the beta-defensin family.</text>
</comment>
<sequence>MKCLLLALAIFLLLAQLVSGSFYVRKCANKGGYCRRKCNTGELLINPPTGLCSRETRCCVKDRNNPIFCGGHKTKTTEGPITTPGNASEVETTMAGTMTPAKTGAGM</sequence>
<keyword evidence="8" id="KW-1015">Disulfide bond</keyword>
<dbReference type="InterPro" id="IPR050544">
    <property type="entry name" value="Beta-defensin"/>
</dbReference>
<feature type="signal peptide" evidence="10">
    <location>
        <begin position="1"/>
        <end position="20"/>
    </location>
</feature>
<evidence type="ECO:0000256" key="3">
    <source>
        <dbReference type="ARBA" id="ARBA00022525"/>
    </source>
</evidence>
<comment type="subcellular location">
    <subcellularLocation>
        <location evidence="1">Secreted</location>
    </subcellularLocation>
</comment>
<protein>
    <recommendedName>
        <fullName evidence="13">Beta-defensin</fullName>
    </recommendedName>
</protein>
<dbReference type="PANTHER" id="PTHR15001:SF3">
    <property type="entry name" value="BETA-DEFENSIN 123"/>
    <property type="match status" value="1"/>
</dbReference>